<protein>
    <recommendedName>
        <fullName evidence="5">Ig-like domain-containing protein</fullName>
    </recommendedName>
</protein>
<dbReference type="Gene3D" id="2.120.10.30">
    <property type="entry name" value="TolB, C-terminal domain"/>
    <property type="match status" value="1"/>
</dbReference>
<feature type="repeat" description="NHL" evidence="4">
    <location>
        <begin position="70"/>
        <end position="106"/>
    </location>
</feature>
<dbReference type="PROSITE" id="PS51125">
    <property type="entry name" value="NHL"/>
    <property type="match status" value="3"/>
</dbReference>
<dbReference type="InterPro" id="IPR011042">
    <property type="entry name" value="6-blade_b-propeller_TolB-like"/>
</dbReference>
<dbReference type="Gene3D" id="2.60.40.10">
    <property type="entry name" value="Immunoglobulins"/>
    <property type="match status" value="2"/>
</dbReference>
<dbReference type="SUPFAM" id="SSF49299">
    <property type="entry name" value="PKD domain"/>
    <property type="match status" value="1"/>
</dbReference>
<dbReference type="Pfam" id="PF01436">
    <property type="entry name" value="NHL"/>
    <property type="match status" value="1"/>
</dbReference>
<dbReference type="EMBL" id="JAAGNZ010000001">
    <property type="protein sequence ID" value="NEU67111.1"/>
    <property type="molecule type" value="Genomic_DNA"/>
</dbReference>
<dbReference type="Pfam" id="PF05345">
    <property type="entry name" value="He_PIG"/>
    <property type="match status" value="1"/>
</dbReference>
<dbReference type="InterPro" id="IPR035986">
    <property type="entry name" value="PKD_dom_sf"/>
</dbReference>
<dbReference type="PANTHER" id="PTHR10680:SF14">
    <property type="entry name" value="PEPTIDYL-GLYCINE ALPHA-AMIDATING MONOOXYGENASE"/>
    <property type="match status" value="1"/>
</dbReference>
<evidence type="ECO:0000256" key="1">
    <source>
        <dbReference type="ARBA" id="ARBA00022729"/>
    </source>
</evidence>
<comment type="caution">
    <text evidence="6">The sequence shown here is derived from an EMBL/GenBank/DDBJ whole genome shotgun (WGS) entry which is preliminary data.</text>
</comment>
<gene>
    <name evidence="6" type="ORF">GK091_09495</name>
</gene>
<keyword evidence="7" id="KW-1185">Reference proteome</keyword>
<accession>A0A6M0IID0</accession>
<dbReference type="SUPFAM" id="SSF101898">
    <property type="entry name" value="NHL repeat"/>
    <property type="match status" value="1"/>
</dbReference>
<organism evidence="6 7">
    <name type="scientific">Spirosoma agri</name>
    <dbReference type="NCBI Taxonomy" id="1987381"/>
    <lineage>
        <taxon>Bacteria</taxon>
        <taxon>Pseudomonadati</taxon>
        <taxon>Bacteroidota</taxon>
        <taxon>Cytophagia</taxon>
        <taxon>Cytophagales</taxon>
        <taxon>Cytophagaceae</taxon>
        <taxon>Spirosoma</taxon>
    </lineage>
</organism>
<feature type="repeat" description="NHL" evidence="4">
    <location>
        <begin position="119"/>
        <end position="156"/>
    </location>
</feature>
<dbReference type="InterPro" id="IPR001258">
    <property type="entry name" value="NHL_repeat"/>
</dbReference>
<dbReference type="Proteomes" id="UP000477386">
    <property type="component" value="Unassembled WGS sequence"/>
</dbReference>
<dbReference type="InterPro" id="IPR013783">
    <property type="entry name" value="Ig-like_fold"/>
</dbReference>
<keyword evidence="3" id="KW-0325">Glycoprotein</keyword>
<dbReference type="PROSITE" id="PS50194">
    <property type="entry name" value="FILAMIN_REPEAT"/>
    <property type="match status" value="1"/>
</dbReference>
<dbReference type="InterPro" id="IPR007110">
    <property type="entry name" value="Ig-like_dom"/>
</dbReference>
<dbReference type="RefSeq" id="WP_164036698.1">
    <property type="nucleotide sequence ID" value="NZ_JAAGNZ010000001.1"/>
</dbReference>
<dbReference type="Gene3D" id="2.40.10.500">
    <property type="match status" value="2"/>
</dbReference>
<dbReference type="PANTHER" id="PTHR10680">
    <property type="entry name" value="PEPTIDYL-GLYCINE ALPHA-AMIDATING MONOOXYGENASE"/>
    <property type="match status" value="1"/>
</dbReference>
<dbReference type="InterPro" id="IPR017868">
    <property type="entry name" value="Filamin/ABP280_repeat-like"/>
</dbReference>
<keyword evidence="1" id="KW-0732">Signal</keyword>
<evidence type="ECO:0000259" key="5">
    <source>
        <dbReference type="PROSITE" id="PS50835"/>
    </source>
</evidence>
<keyword evidence="2" id="KW-0677">Repeat</keyword>
<proteinExistence type="predicted"/>
<dbReference type="InterPro" id="IPR015919">
    <property type="entry name" value="Cadherin-like_sf"/>
</dbReference>
<dbReference type="GO" id="GO:0005509">
    <property type="term" value="F:calcium ion binding"/>
    <property type="evidence" value="ECO:0007669"/>
    <property type="project" value="InterPro"/>
</dbReference>
<dbReference type="SUPFAM" id="SSF48726">
    <property type="entry name" value="Immunoglobulin"/>
    <property type="match status" value="1"/>
</dbReference>
<dbReference type="CDD" id="cd05819">
    <property type="entry name" value="NHL"/>
    <property type="match status" value="1"/>
</dbReference>
<dbReference type="InterPro" id="IPR036179">
    <property type="entry name" value="Ig-like_dom_sf"/>
</dbReference>
<dbReference type="InterPro" id="IPR006644">
    <property type="entry name" value="Cadg"/>
</dbReference>
<dbReference type="GO" id="GO:0016020">
    <property type="term" value="C:membrane"/>
    <property type="evidence" value="ECO:0007669"/>
    <property type="project" value="InterPro"/>
</dbReference>
<evidence type="ECO:0000313" key="6">
    <source>
        <dbReference type="EMBL" id="NEU67111.1"/>
    </source>
</evidence>
<name>A0A6M0IID0_9BACT</name>
<feature type="repeat" description="NHL" evidence="4">
    <location>
        <begin position="171"/>
        <end position="209"/>
    </location>
</feature>
<dbReference type="SUPFAM" id="SSF63829">
    <property type="entry name" value="Calcium-dependent phosphotriesterase"/>
    <property type="match status" value="1"/>
</dbReference>
<evidence type="ECO:0000313" key="7">
    <source>
        <dbReference type="Proteomes" id="UP000477386"/>
    </source>
</evidence>
<evidence type="ECO:0000256" key="4">
    <source>
        <dbReference type="PROSITE-ProRule" id="PRU00504"/>
    </source>
</evidence>
<dbReference type="PROSITE" id="PS50835">
    <property type="entry name" value="IG_LIKE"/>
    <property type="match status" value="1"/>
</dbReference>
<dbReference type="SUPFAM" id="SSF49313">
    <property type="entry name" value="Cadherin-like"/>
    <property type="match status" value="1"/>
</dbReference>
<sequence length="1351" mass="136553">MKQYYLFINFIRPVSVSGPQTAGSFRYFSQSLLCLPPLRWLLVAWLGWSLTATAQFCPNGTIVAGGNGTGSAPNQLNEPYNVVLDGAGNLYVSDLQNDRVQKFTPGSTQGVTVAGGNGRGSGLNQFSQPQGLVFDAAGYLYVTDYGNHRVLKFPPNFTSATLPTVAAGGNESGSGLNQLRSPTTIAMDASGNLYVDDNGNSRIIKFPSNSTSATSGTVVAGGNGAGSGLNQIDTSDGLFVDAAGAIYVSDEFNSRIIKFPPNSTSATNGTIVAGGNGIGNGLNQFRFQYDVLVDGSGNIYVADRINSRIIKFPANSTSATNGTVVAGGLDYPEGLFLDAAGNLYVTEYSRVTRFATGVPVAITQQPASSSSVCAGASVSTFVRTSGTVSGYQWYRNGGVVSGQTSATLTLPNTTTANSGSYVAVVTGACNSLTSTAFNLTVNPPPTVNLSNNGPLTCAMTSVTLTASGTSGSTYAFRGPSGPITSSGNTASVNSPGTYTVTASLNGCTSTTTTSVTSNTVVVTATLSASPSTTLTCSQPTLTLTASDGDTYRFSPTVASQSGNRATVTQAGVYSVTATSTATGCTSTASITISQDNAAPSASLASSGPLSCNVTSVTLTASPGGQSYRFSDGATSIGTTNQATVTTAGVYSVTVLAGNGCSSVASTTVTGDQTAPTVSISPTSGTLTCASPSLTLTANTSAQTLRWSSGQTTPSITVNVAGTYSVTAMGSNGCLGTSNAVRIESAQDVPPATLVASGGLNCAVTSVTLTANAGDGLSYRFSTGATQAGNGNTATVNVAGTYSVTVTNAVTGCTNTASVVVSQDNSQPTVTITPTTATLTCDVPRVTLTANTMASSLTWSTGQTTPSISVSVAGTYSVSVTSANGCMAMAMATISGTTDAPTAPTLSASPATTTTNQPITVTANGCTGGTINWTALGGSGQANGNTYTLSQPGNYTLSASCSLNGCTSISSVPLSVQIRPGGYAITGVSMVNCQLIDEAKGGYQVQFTPQYAGQTNSPISFAVVNELAATTAPAPYSLRLYTDNPVITLVATQAGNGEARFAYNWLASCQSGTSPNQPPTTTGIPSQTILVGQGYQLQLTTYFSDPDGQALTFQASGLPAGLTLNGSVISGAPSQTGVSAVSVTALDPGGLQVSTSFQLTVNPMPVTPPSGFAIVGVSTVSCQVLSAGERRLTFTPQYAGVNGTPISFSVVNELVATTSPGPYSLNLYTDNPTITLSAQQGATVSTYRYNWLAVCNPAARVGSGEVGAGLTVRVLGNPVAGNTAEVEISGAAGQPVQLNLVDLQGKSAHTQRIEQAGAVERVSLPLGASTGILLLQVSTPTQGQQLKLLRTN</sequence>
<dbReference type="SMART" id="SM00736">
    <property type="entry name" value="CADG"/>
    <property type="match status" value="1"/>
</dbReference>
<feature type="domain" description="Ig-like" evidence="5">
    <location>
        <begin position="359"/>
        <end position="467"/>
    </location>
</feature>
<evidence type="ECO:0000256" key="3">
    <source>
        <dbReference type="ARBA" id="ARBA00023180"/>
    </source>
</evidence>
<reference evidence="6 7" key="1">
    <citation type="submission" date="2020-02" db="EMBL/GenBank/DDBJ databases">
        <title>Draft genome sequence of two Spirosoma agri KCTC 52727 and Spirosoma terrae KCTC 52035.</title>
        <authorList>
            <person name="Rojas J."/>
            <person name="Ambika Manirajan B."/>
            <person name="Ratering S."/>
            <person name="Suarez C."/>
            <person name="Schnell S."/>
        </authorList>
    </citation>
    <scope>NUCLEOTIDE SEQUENCE [LARGE SCALE GENOMIC DNA]</scope>
    <source>
        <strain evidence="6 7">KCTC 52727</strain>
    </source>
</reference>
<evidence type="ECO:0000256" key="2">
    <source>
        <dbReference type="ARBA" id="ARBA00022737"/>
    </source>
</evidence>